<evidence type="ECO:0000313" key="2">
    <source>
        <dbReference type="EMBL" id="CUP51086.1"/>
    </source>
</evidence>
<evidence type="ECO:0000313" key="9">
    <source>
        <dbReference type="Proteomes" id="UP000095657"/>
    </source>
</evidence>
<dbReference type="Proteomes" id="UP001170023">
    <property type="component" value="Unassembled WGS sequence"/>
</dbReference>
<sequence>MDFRTKVELPASLPPVTHAGQILLLGSCFAENMGRQLAENKFRVDVNPFGILYNPFSVSTALVEILKGKVYQEEDLFAYKECWHSPMHHGSFSAATAGEVIRNINHRLQQAYKTVHQLDWLMLTFGTAYVYEQKETGRVVSNCHKLPESNFNRRLLSVDEIVNEYTSLIAGMTARNPNLKILFTVSPIRHIRDGMHANQLSKSTLLLTIDRLQQLFPKQVFYFPAYEIVLDELRDYRFYADDMLHPSPLAVNYLWKCFSDSFFSAETKQVMTEVEDIRKDMAHKPFHPESEAYQRFLGQIVLKIERLIGKYPYLDFQKETELCHIRLNP</sequence>
<evidence type="ECO:0000313" key="13">
    <source>
        <dbReference type="Proteomes" id="UP000475905"/>
    </source>
</evidence>
<dbReference type="EMBL" id="VVYF01000002">
    <property type="protein sequence ID" value="KAA5495124.1"/>
    <property type="molecule type" value="Genomic_DNA"/>
</dbReference>
<dbReference type="Gene3D" id="3.40.50.1110">
    <property type="entry name" value="SGNH hydrolase"/>
    <property type="match status" value="1"/>
</dbReference>
<dbReference type="EMBL" id="JAUONL010000004">
    <property type="protein sequence ID" value="MDO6357300.1"/>
    <property type="molecule type" value="Genomic_DNA"/>
</dbReference>
<dbReference type="Pfam" id="PF08885">
    <property type="entry name" value="GSCFA"/>
    <property type="match status" value="1"/>
</dbReference>
<dbReference type="InterPro" id="IPR014982">
    <property type="entry name" value="GSCFA"/>
</dbReference>
<dbReference type="Proteomes" id="UP000284205">
    <property type="component" value="Unassembled WGS sequence"/>
</dbReference>
<reference evidence="12 13" key="3">
    <citation type="journal article" date="2019" name="Nat. Med.">
        <title>A library of human gut bacterial isolates paired with longitudinal multiomics data enables mechanistic microbiome research.</title>
        <authorList>
            <person name="Poyet M."/>
            <person name="Groussin M."/>
            <person name="Gibbons S.M."/>
            <person name="Avila-Pacheco J."/>
            <person name="Jiang X."/>
            <person name="Kearney S.M."/>
            <person name="Perrotta A.R."/>
            <person name="Berdy B."/>
            <person name="Zhao S."/>
            <person name="Lieberman T.D."/>
            <person name="Swanson P.K."/>
            <person name="Smith M."/>
            <person name="Roesemann S."/>
            <person name="Alexander J.E."/>
            <person name="Rich S.A."/>
            <person name="Livny J."/>
            <person name="Vlamakis H."/>
            <person name="Clish C."/>
            <person name="Bullock K."/>
            <person name="Deik A."/>
            <person name="Scott J."/>
            <person name="Pierce K.A."/>
            <person name="Xavier R.J."/>
            <person name="Alm E.J."/>
        </authorList>
    </citation>
    <scope>NUCLEOTIDE SEQUENCE [LARGE SCALE GENOMIC DNA]</scope>
    <source>
        <strain evidence="6 12">BIOML-A19</strain>
        <strain evidence="5 14">BIOML-A21</strain>
        <strain evidence="4 13">BIOML-A31</strain>
    </source>
</reference>
<evidence type="ECO:0000313" key="3">
    <source>
        <dbReference type="EMBL" id="CUQ02822.1"/>
    </source>
</evidence>
<protein>
    <submittedName>
        <fullName evidence="8">GSCFA domain protein</fullName>
    </submittedName>
    <submittedName>
        <fullName evidence="4">GSCFA domain-containing protein</fullName>
        <ecNumber evidence="7">3.1.-.-</ecNumber>
    </submittedName>
    <submittedName>
        <fullName evidence="3">GSCFA family</fullName>
    </submittedName>
</protein>
<proteinExistence type="predicted"/>
<reference evidence="8 11" key="2">
    <citation type="submission" date="2018-08" db="EMBL/GenBank/DDBJ databases">
        <title>A genome reference for cultivated species of the human gut microbiota.</title>
        <authorList>
            <person name="Zou Y."/>
            <person name="Xue W."/>
            <person name="Luo G."/>
        </authorList>
    </citation>
    <scope>NUCLEOTIDE SEQUENCE [LARGE SCALE GENOMIC DNA]</scope>
    <source>
        <strain evidence="8 11">AF24-29LB</strain>
    </source>
</reference>
<dbReference type="Proteomes" id="UP000475905">
    <property type="component" value="Unassembled WGS sequence"/>
</dbReference>
<dbReference type="STRING" id="47678.ERS852494_02415"/>
<evidence type="ECO:0000313" key="10">
    <source>
        <dbReference type="Proteomes" id="UP000095725"/>
    </source>
</evidence>
<feature type="domain" description="GSCFA" evidence="1">
    <location>
        <begin position="21"/>
        <end position="258"/>
    </location>
</feature>
<dbReference type="RefSeq" id="WP_005679898.1">
    <property type="nucleotide sequence ID" value="NZ_CABMOQ010000001.1"/>
</dbReference>
<accession>A0A174SZ14</accession>
<evidence type="ECO:0000313" key="7">
    <source>
        <dbReference type="EMBL" id="MDO6357300.1"/>
    </source>
</evidence>
<reference evidence="9 10" key="1">
    <citation type="submission" date="2015-09" db="EMBL/GenBank/DDBJ databases">
        <authorList>
            <consortium name="Pathogen Informatics"/>
        </authorList>
    </citation>
    <scope>NUCLEOTIDE SEQUENCE [LARGE SCALE GENOMIC DNA]</scope>
    <source>
        <strain evidence="2 9">2789STDY5834880</strain>
        <strain evidence="3 10">2789STDY5834946</strain>
    </source>
</reference>
<gene>
    <name evidence="8" type="ORF">DWY26_08585</name>
    <name evidence="2" type="ORF">ERS852494_02415</name>
    <name evidence="3" type="ORF">ERS852558_01611</name>
    <name evidence="6" type="ORF">F2Y31_08270</name>
    <name evidence="5" type="ORF">F2Y35_02760</name>
    <name evidence="4" type="ORF">F2Y36_04485</name>
    <name evidence="7" type="ORF">Q4469_06315</name>
</gene>
<evidence type="ECO:0000313" key="8">
    <source>
        <dbReference type="EMBL" id="RGR72270.1"/>
    </source>
</evidence>
<dbReference type="EMBL" id="VVYD01000005">
    <property type="protein sequence ID" value="KAA5500420.1"/>
    <property type="molecule type" value="Genomic_DNA"/>
</dbReference>
<dbReference type="Proteomes" id="UP000095725">
    <property type="component" value="Unassembled WGS sequence"/>
</dbReference>
<evidence type="ECO:0000313" key="5">
    <source>
        <dbReference type="EMBL" id="KAA5495124.1"/>
    </source>
</evidence>
<dbReference type="InterPro" id="IPR036514">
    <property type="entry name" value="SGNH_hydro_sf"/>
</dbReference>
<dbReference type="EMBL" id="CZAI01000005">
    <property type="protein sequence ID" value="CUP51086.1"/>
    <property type="molecule type" value="Genomic_DNA"/>
</dbReference>
<dbReference type="Proteomes" id="UP000368418">
    <property type="component" value="Unassembled WGS sequence"/>
</dbReference>
<reference evidence="7" key="4">
    <citation type="submission" date="2023-07" db="EMBL/GenBank/DDBJ databases">
        <title>Whole Genome Sequencing of Colonoscopy isolates.</title>
        <authorList>
            <person name="Surve S.V."/>
            <person name="Valls R.A."/>
            <person name="Barrak K.E."/>
            <person name="Gardner T.B."/>
            <person name="O'Toole G.A."/>
        </authorList>
    </citation>
    <scope>NUCLEOTIDE SEQUENCE</scope>
    <source>
        <strain evidence="7">GP0119</strain>
    </source>
</reference>
<evidence type="ECO:0000313" key="6">
    <source>
        <dbReference type="EMBL" id="KAA5500420.1"/>
    </source>
</evidence>
<dbReference type="AlphaFoldDB" id="A0A174SZ14"/>
<evidence type="ECO:0000313" key="14">
    <source>
        <dbReference type="Proteomes" id="UP000491168"/>
    </source>
</evidence>
<organism evidence="3 10">
    <name type="scientific">Bacteroides caccae</name>
    <dbReference type="NCBI Taxonomy" id="47678"/>
    <lineage>
        <taxon>Bacteria</taxon>
        <taxon>Pseudomonadati</taxon>
        <taxon>Bacteroidota</taxon>
        <taxon>Bacteroidia</taxon>
        <taxon>Bacteroidales</taxon>
        <taxon>Bacteroidaceae</taxon>
        <taxon>Bacteroides</taxon>
    </lineage>
</organism>
<dbReference type="EC" id="3.1.-.-" evidence="7"/>
<dbReference type="EMBL" id="QRUO01000006">
    <property type="protein sequence ID" value="RGR72270.1"/>
    <property type="molecule type" value="Genomic_DNA"/>
</dbReference>
<evidence type="ECO:0000313" key="12">
    <source>
        <dbReference type="Proteomes" id="UP000368418"/>
    </source>
</evidence>
<dbReference type="EMBL" id="VVYP01000004">
    <property type="protein sequence ID" value="KAA5464985.1"/>
    <property type="molecule type" value="Genomic_DNA"/>
</dbReference>
<dbReference type="SUPFAM" id="SSF52266">
    <property type="entry name" value="SGNH hydrolase"/>
    <property type="match status" value="1"/>
</dbReference>
<evidence type="ECO:0000313" key="4">
    <source>
        <dbReference type="EMBL" id="KAA5464985.1"/>
    </source>
</evidence>
<dbReference type="EMBL" id="CZBL01000005">
    <property type="protein sequence ID" value="CUQ02822.1"/>
    <property type="molecule type" value="Genomic_DNA"/>
</dbReference>
<evidence type="ECO:0000313" key="11">
    <source>
        <dbReference type="Proteomes" id="UP000284205"/>
    </source>
</evidence>
<name>A0A174SZ14_9BACE</name>
<dbReference type="GO" id="GO:0016788">
    <property type="term" value="F:hydrolase activity, acting on ester bonds"/>
    <property type="evidence" value="ECO:0007669"/>
    <property type="project" value="UniProtKB-ARBA"/>
</dbReference>
<dbReference type="Proteomes" id="UP000095657">
    <property type="component" value="Unassembled WGS sequence"/>
</dbReference>
<dbReference type="PROSITE" id="PS51257">
    <property type="entry name" value="PROKAR_LIPOPROTEIN"/>
    <property type="match status" value="1"/>
</dbReference>
<dbReference type="Proteomes" id="UP000491168">
    <property type="component" value="Unassembled WGS sequence"/>
</dbReference>
<keyword evidence="7" id="KW-0378">Hydrolase</keyword>
<evidence type="ECO:0000259" key="1">
    <source>
        <dbReference type="Pfam" id="PF08885"/>
    </source>
</evidence>
<dbReference type="GeneID" id="75112885"/>